<feature type="transmembrane region" description="Helical" evidence="1">
    <location>
        <begin position="145"/>
        <end position="161"/>
    </location>
</feature>
<organism evidence="3 4">
    <name type="scientific">Haloarcula saliterrae</name>
    <dbReference type="NCBI Taxonomy" id="2950534"/>
    <lineage>
        <taxon>Archaea</taxon>
        <taxon>Methanobacteriati</taxon>
        <taxon>Methanobacteriota</taxon>
        <taxon>Stenosarchaea group</taxon>
        <taxon>Halobacteria</taxon>
        <taxon>Halobacteriales</taxon>
        <taxon>Haloarculaceae</taxon>
        <taxon>Haloarcula</taxon>
    </lineage>
</organism>
<dbReference type="RefSeq" id="WP_310919443.1">
    <property type="nucleotide sequence ID" value="NZ_JAMQON010000002.1"/>
</dbReference>
<evidence type="ECO:0000313" key="4">
    <source>
        <dbReference type="Proteomes" id="UP001259659"/>
    </source>
</evidence>
<reference evidence="3 4" key="1">
    <citation type="submission" date="2022-06" db="EMBL/GenBank/DDBJ databases">
        <title>Haloarcula sp. a new haloarchaeum isolate from saline soil.</title>
        <authorList>
            <person name="Strakova D."/>
            <person name="Galisteo C."/>
            <person name="Sanchez-Porro C."/>
            <person name="Ventosa A."/>
        </authorList>
    </citation>
    <scope>NUCLEOTIDE SEQUENCE [LARGE SCALE GENOMIC DNA]</scope>
    <source>
        <strain evidence="3 4">S1CR25-12</strain>
    </source>
</reference>
<proteinExistence type="predicted"/>
<protein>
    <submittedName>
        <fullName evidence="3">CPBP family intramembrane metalloprotease</fullName>
    </submittedName>
</protein>
<comment type="caution">
    <text evidence="3">The sequence shown here is derived from an EMBL/GenBank/DDBJ whole genome shotgun (WGS) entry which is preliminary data.</text>
</comment>
<dbReference type="InterPro" id="IPR003675">
    <property type="entry name" value="Rce1/LyrA-like_dom"/>
</dbReference>
<dbReference type="GO" id="GO:0008237">
    <property type="term" value="F:metallopeptidase activity"/>
    <property type="evidence" value="ECO:0007669"/>
    <property type="project" value="UniProtKB-KW"/>
</dbReference>
<dbReference type="Pfam" id="PF02517">
    <property type="entry name" value="Rce1-like"/>
    <property type="match status" value="1"/>
</dbReference>
<feature type="transmembrane region" description="Helical" evidence="1">
    <location>
        <begin position="207"/>
        <end position="224"/>
    </location>
</feature>
<evidence type="ECO:0000256" key="1">
    <source>
        <dbReference type="SAM" id="Phobius"/>
    </source>
</evidence>
<feature type="domain" description="CAAX prenyl protease 2/Lysostaphin resistance protein A-like" evidence="2">
    <location>
        <begin position="147"/>
        <end position="240"/>
    </location>
</feature>
<keyword evidence="1" id="KW-0472">Membrane</keyword>
<feature type="transmembrane region" description="Helical" evidence="1">
    <location>
        <begin position="231"/>
        <end position="250"/>
    </location>
</feature>
<feature type="transmembrane region" description="Helical" evidence="1">
    <location>
        <begin position="101"/>
        <end position="125"/>
    </location>
</feature>
<keyword evidence="4" id="KW-1185">Reference proteome</keyword>
<name>A0ABU2FBZ9_9EURY</name>
<feature type="transmembrane region" description="Helical" evidence="1">
    <location>
        <begin position="181"/>
        <end position="201"/>
    </location>
</feature>
<keyword evidence="3" id="KW-0645">Protease</keyword>
<accession>A0ABU2FBZ9</accession>
<sequence>MAHRSDWLHSVRQRFGPDTRVGALSGAIALIFFGSVFSLFVYSVYRPLVNGIVAPRFPDIAYLMGAKGSQVAFGVVIVAYLAATQRWEYVQIRLPTRHDTLWVVLGTAGLDIMAEAAQFALPLLGLSLELLSGTGADVGLGRWPLLWPVVFLGLYLVPALVEEQFVRGIVQGKLRDTFHPASEVVLGAALFSLLHGLYGVARGPEFLAAYLFVLFGQGLAFCLTYQRTRNLFVVALVHAISWADVGFPFFGLL</sequence>
<keyword evidence="3" id="KW-0482">Metalloprotease</keyword>
<evidence type="ECO:0000259" key="2">
    <source>
        <dbReference type="Pfam" id="PF02517"/>
    </source>
</evidence>
<gene>
    <name evidence="3" type="ORF">NDI56_10380</name>
</gene>
<dbReference type="Proteomes" id="UP001259659">
    <property type="component" value="Unassembled WGS sequence"/>
</dbReference>
<keyword evidence="3" id="KW-0378">Hydrolase</keyword>
<keyword evidence="1" id="KW-0812">Transmembrane</keyword>
<evidence type="ECO:0000313" key="3">
    <source>
        <dbReference type="EMBL" id="MDS0259797.1"/>
    </source>
</evidence>
<dbReference type="EMBL" id="JAMQON010000002">
    <property type="protein sequence ID" value="MDS0259797.1"/>
    <property type="molecule type" value="Genomic_DNA"/>
</dbReference>
<keyword evidence="1" id="KW-1133">Transmembrane helix</keyword>
<feature type="transmembrane region" description="Helical" evidence="1">
    <location>
        <begin position="21"/>
        <end position="45"/>
    </location>
</feature>
<feature type="transmembrane region" description="Helical" evidence="1">
    <location>
        <begin position="60"/>
        <end position="81"/>
    </location>
</feature>